<organism evidence="1 2">
    <name type="scientific">Corynebacterium choanae</name>
    <dbReference type="NCBI Taxonomy" id="1862358"/>
    <lineage>
        <taxon>Bacteria</taxon>
        <taxon>Bacillati</taxon>
        <taxon>Actinomycetota</taxon>
        <taxon>Actinomycetes</taxon>
        <taxon>Mycobacteriales</taxon>
        <taxon>Corynebacteriaceae</taxon>
        <taxon>Corynebacterium</taxon>
    </lineage>
</organism>
<dbReference type="Proteomes" id="UP000269019">
    <property type="component" value="Chromosome"/>
</dbReference>
<gene>
    <name evidence="1" type="ORF">CCHOA_06790</name>
</gene>
<dbReference type="EMBL" id="CP033896">
    <property type="protein sequence ID" value="AZA13750.1"/>
    <property type="molecule type" value="Genomic_DNA"/>
</dbReference>
<name>A0A3G6JB33_9CORY</name>
<dbReference type="KEGG" id="ccho:CCHOA_06790"/>
<evidence type="ECO:0000313" key="2">
    <source>
        <dbReference type="Proteomes" id="UP000269019"/>
    </source>
</evidence>
<evidence type="ECO:0000313" key="1">
    <source>
        <dbReference type="EMBL" id="AZA13750.1"/>
    </source>
</evidence>
<dbReference type="AlphaFoldDB" id="A0A3G6JB33"/>
<sequence length="64" mass="6973">MERPLARSPRQIAQAASYLPYPEKGSRIAVGRPNMAKNSLAMPLVGGYQVGDSHVVPYIGVGYW</sequence>
<reference evidence="1 2" key="1">
    <citation type="submission" date="2018-11" db="EMBL/GenBank/DDBJ databases">
        <authorList>
            <person name="Kleinhagauer T."/>
            <person name="Glaeser S.P."/>
            <person name="Spergser J."/>
            <person name="Ruckert C."/>
            <person name="Kaempfer P."/>
            <person name="Busse H.-J."/>
        </authorList>
    </citation>
    <scope>NUCLEOTIDE SEQUENCE [LARGE SCALE GENOMIC DNA]</scope>
    <source>
        <strain evidence="1 2">200CH</strain>
    </source>
</reference>
<protein>
    <submittedName>
        <fullName evidence="1">Uncharacterized protein</fullName>
    </submittedName>
</protein>
<proteinExistence type="predicted"/>
<keyword evidence="2" id="KW-1185">Reference proteome</keyword>
<accession>A0A3G6JB33</accession>